<proteinExistence type="predicted"/>
<protein>
    <submittedName>
        <fullName evidence="1">Uncharacterized protein</fullName>
    </submittedName>
</protein>
<keyword evidence="2" id="KW-1185">Reference proteome</keyword>
<accession>A0A0A1DFT5</accession>
<gene>
    <name evidence="1" type="ORF">KR76_04210</name>
</gene>
<evidence type="ECO:0000313" key="2">
    <source>
        <dbReference type="Proteomes" id="UP000030300"/>
    </source>
</evidence>
<dbReference type="Proteomes" id="UP000030300">
    <property type="component" value="Chromosome"/>
</dbReference>
<sequence>MPSMEYCRHENTAREMSQVWDLWEDYETGGNDYEDRGRRQIIRLVREMHDQFEFDGTYDEVD</sequence>
<dbReference type="EMBL" id="CP009896">
    <property type="protein sequence ID" value="AIY16161.1"/>
    <property type="molecule type" value="Genomic_DNA"/>
</dbReference>
<evidence type="ECO:0000313" key="1">
    <source>
        <dbReference type="EMBL" id="AIY16161.1"/>
    </source>
</evidence>
<dbReference type="AlphaFoldDB" id="A0A0A1DFT5"/>
<organism evidence="1 2">
    <name type="scientific">Nocardioides simplex</name>
    <name type="common">Arthrobacter simplex</name>
    <dbReference type="NCBI Taxonomy" id="2045"/>
    <lineage>
        <taxon>Bacteria</taxon>
        <taxon>Bacillati</taxon>
        <taxon>Actinomycetota</taxon>
        <taxon>Actinomycetes</taxon>
        <taxon>Propionibacteriales</taxon>
        <taxon>Nocardioidaceae</taxon>
        <taxon>Pimelobacter</taxon>
    </lineage>
</organism>
<dbReference type="HOGENOM" id="CLU_2899652_0_0_11"/>
<reference evidence="1 2" key="1">
    <citation type="journal article" date="2015" name="Genome Announc.">
        <title>Complete Genome Sequence of Steroid-Transforming Nocardioides simplex VKM Ac-2033D.</title>
        <authorList>
            <person name="Shtratnikova V.Y."/>
            <person name="Schelkunov M.I."/>
            <person name="Pekov Y.A."/>
            <person name="Fokina V.V."/>
            <person name="Logacheva M.D."/>
            <person name="Sokolov S.L."/>
            <person name="Bragin E.Y."/>
            <person name="Ashapkin V.V."/>
            <person name="Donova M.V."/>
        </authorList>
    </citation>
    <scope>NUCLEOTIDE SEQUENCE [LARGE SCALE GENOMIC DNA]</scope>
    <source>
        <strain evidence="1 2">VKM Ac-2033D</strain>
    </source>
</reference>
<name>A0A0A1DFT5_NOCSI</name>
<dbReference type="KEGG" id="psim:KR76_04210"/>
<dbReference type="STRING" id="2045.KR76_04210"/>